<evidence type="ECO:0000313" key="1">
    <source>
        <dbReference type="EMBL" id="MCA1857125.1"/>
    </source>
</evidence>
<reference evidence="1 2" key="1">
    <citation type="submission" date="2021-07" db="EMBL/GenBank/DDBJ databases">
        <title>Characterization of Violacein-producing bacteria and related species.</title>
        <authorList>
            <person name="Wilson H.S."/>
            <person name="De Leon M.E."/>
        </authorList>
    </citation>
    <scope>NUCLEOTIDE SEQUENCE [LARGE SCALE GENOMIC DNA]</scope>
    <source>
        <strain evidence="1 2">HSC-2F05</strain>
    </source>
</reference>
<dbReference type="SUPFAM" id="SSF56281">
    <property type="entry name" value="Metallo-hydrolase/oxidoreductase"/>
    <property type="match status" value="1"/>
</dbReference>
<gene>
    <name evidence="1" type="ORF">LE190_14485</name>
</gene>
<accession>A0ABS7YBP6</accession>
<evidence type="ECO:0000313" key="2">
    <source>
        <dbReference type="Proteomes" id="UP001198602"/>
    </source>
</evidence>
<keyword evidence="2" id="KW-1185">Reference proteome</keyword>
<comment type="caution">
    <text evidence="1">The sequence shown here is derived from an EMBL/GenBank/DDBJ whole genome shotgun (WGS) entry which is preliminary data.</text>
</comment>
<dbReference type="InterPro" id="IPR036866">
    <property type="entry name" value="RibonucZ/Hydroxyglut_hydro"/>
</dbReference>
<name>A0ABS7YBP6_9BURK</name>
<dbReference type="EMBL" id="JAHYBX010000005">
    <property type="protein sequence ID" value="MCA1857125.1"/>
    <property type="molecule type" value="Genomic_DNA"/>
</dbReference>
<dbReference type="Proteomes" id="UP001198602">
    <property type="component" value="Unassembled WGS sequence"/>
</dbReference>
<proteinExistence type="predicted"/>
<dbReference type="Gene3D" id="3.60.15.10">
    <property type="entry name" value="Ribonuclease Z/Hydroxyacylglutathione hydrolase-like"/>
    <property type="match status" value="1"/>
</dbReference>
<organism evidence="1 2">
    <name type="scientific">Massilia hydrophila</name>
    <dbReference type="NCBI Taxonomy" id="3044279"/>
    <lineage>
        <taxon>Bacteria</taxon>
        <taxon>Pseudomonadati</taxon>
        <taxon>Pseudomonadota</taxon>
        <taxon>Betaproteobacteria</taxon>
        <taxon>Burkholderiales</taxon>
        <taxon>Oxalobacteraceae</taxon>
        <taxon>Telluria group</taxon>
        <taxon>Massilia</taxon>
    </lineage>
</organism>
<sequence length="462" mass="50483">MPRASFTFLNHACFMLRTDGAVLVADPWLEGTILDGAWRLVDESSSNAALVELLNGAGVPVYIWCSRATPDRFSSAFMRLFRTQFRGIATFLYRPGRDLRIGEELRRHRLPLAECPDGATVTLAGDLRLTALASGDGDSACLISCRGRHILNLGERALPTAAACQGAAARIRQAAPRIDLLLSGFGGLGWCGNPESFALREAAAGAAAERLAVQAECFRPQLVVPIASFARPARADNAWLHGGRLAPAELLEHPRLEALRGVLRFLMPGVTVDLQRDTPAGLACAHALALDHWSACWQARPPPLPRPPRASPGELKAAFARYRERAGAALHALPWLLETAGLLRPLLVYLPDLRQNVALSYRDGFRLRPARGGTASTAHVALFSGTLLQLLRTDDGFDKVYAGGCFQTLRRSGLSVFGRFFLPQRMTRRGVDRRRPLAVAAYLWHALKSRTVRTARRLQAAR</sequence>
<protein>
    <submittedName>
        <fullName evidence="1">MBL fold metallo-hydrolase</fullName>
    </submittedName>
</protein>